<evidence type="ECO:0000256" key="4">
    <source>
        <dbReference type="SAM" id="SignalP"/>
    </source>
</evidence>
<dbReference type="SUPFAM" id="SSF49842">
    <property type="entry name" value="TNF-like"/>
    <property type="match status" value="1"/>
</dbReference>
<organism evidence="6 7">
    <name type="scientific">Mytilus edulis</name>
    <name type="common">Blue mussel</name>
    <dbReference type="NCBI Taxonomy" id="6550"/>
    <lineage>
        <taxon>Eukaryota</taxon>
        <taxon>Metazoa</taxon>
        <taxon>Spiralia</taxon>
        <taxon>Lophotrochozoa</taxon>
        <taxon>Mollusca</taxon>
        <taxon>Bivalvia</taxon>
        <taxon>Autobranchia</taxon>
        <taxon>Pteriomorphia</taxon>
        <taxon>Mytilida</taxon>
        <taxon>Mytiloidea</taxon>
        <taxon>Mytilidae</taxon>
        <taxon>Mytilinae</taxon>
        <taxon>Mytilus</taxon>
    </lineage>
</organism>
<dbReference type="InterPro" id="IPR050822">
    <property type="entry name" value="Cerebellin_Synaptic_Org"/>
</dbReference>
<evidence type="ECO:0000259" key="5">
    <source>
        <dbReference type="PROSITE" id="PS50871"/>
    </source>
</evidence>
<dbReference type="PROSITE" id="PS50871">
    <property type="entry name" value="C1Q"/>
    <property type="match status" value="1"/>
</dbReference>
<dbReference type="EMBL" id="CAJPWZ010002936">
    <property type="protein sequence ID" value="CAG2248388.1"/>
    <property type="molecule type" value="Genomic_DNA"/>
</dbReference>
<dbReference type="AlphaFoldDB" id="A0A8S3V242"/>
<dbReference type="PANTHER" id="PTHR22923">
    <property type="entry name" value="CEREBELLIN-RELATED"/>
    <property type="match status" value="1"/>
</dbReference>
<keyword evidence="3 4" id="KW-0732">Signal</keyword>
<dbReference type="InterPro" id="IPR008983">
    <property type="entry name" value="Tumour_necrosis_fac-like_dom"/>
</dbReference>
<protein>
    <submittedName>
        <fullName evidence="6">C1QL</fullName>
    </submittedName>
</protein>
<keyword evidence="7" id="KW-1185">Reference proteome</keyword>
<dbReference type="InterPro" id="IPR001073">
    <property type="entry name" value="C1q_dom"/>
</dbReference>
<evidence type="ECO:0000256" key="3">
    <source>
        <dbReference type="ARBA" id="ARBA00022729"/>
    </source>
</evidence>
<evidence type="ECO:0000313" key="6">
    <source>
        <dbReference type="EMBL" id="CAG2248388.1"/>
    </source>
</evidence>
<feature type="signal peptide" evidence="4">
    <location>
        <begin position="1"/>
        <end position="23"/>
    </location>
</feature>
<dbReference type="SMART" id="SM00110">
    <property type="entry name" value="C1Q"/>
    <property type="match status" value="1"/>
</dbReference>
<dbReference type="PRINTS" id="PR00007">
    <property type="entry name" value="COMPLEMNTC1Q"/>
</dbReference>
<feature type="chain" id="PRO_5035889298" evidence="4">
    <location>
        <begin position="24"/>
        <end position="153"/>
    </location>
</feature>
<name>A0A8S3V242_MYTED</name>
<gene>
    <name evidence="6" type="ORF">MEDL_60241</name>
</gene>
<dbReference type="Proteomes" id="UP000683360">
    <property type="component" value="Unassembled WGS sequence"/>
</dbReference>
<evidence type="ECO:0000313" key="7">
    <source>
        <dbReference type="Proteomes" id="UP000683360"/>
    </source>
</evidence>
<reference evidence="6" key="1">
    <citation type="submission" date="2021-03" db="EMBL/GenBank/DDBJ databases">
        <authorList>
            <person name="Bekaert M."/>
        </authorList>
    </citation>
    <scope>NUCLEOTIDE SEQUENCE</scope>
</reference>
<proteinExistence type="predicted"/>
<dbReference type="Pfam" id="PF00386">
    <property type="entry name" value="C1q"/>
    <property type="match status" value="1"/>
</dbReference>
<comment type="caution">
    <text evidence="6">The sequence shown here is derived from an EMBL/GenBank/DDBJ whole genome shotgun (WGS) entry which is preliminary data.</text>
</comment>
<feature type="domain" description="C1q" evidence="5">
    <location>
        <begin position="24"/>
        <end position="153"/>
    </location>
</feature>
<evidence type="ECO:0000256" key="1">
    <source>
        <dbReference type="ARBA" id="ARBA00004613"/>
    </source>
</evidence>
<comment type="subcellular location">
    <subcellularLocation>
        <location evidence="1">Secreted</location>
    </subcellularLocation>
</comment>
<sequence>MILQLRFLILMIVHVSSVDSSCARNFQKPAFLATLTRRETELTSNSVVKFDAIITNVGSGYDSSSGLFTVPRKGTYLFAVNFVSGVSKHWLELNLLKNNNLIVKSHADATPWSSGSLQVILELEEGDQISIKHPKPKGFILGHRYSMFSGHFL</sequence>
<keyword evidence="2" id="KW-0964">Secreted</keyword>
<dbReference type="GO" id="GO:0005576">
    <property type="term" value="C:extracellular region"/>
    <property type="evidence" value="ECO:0007669"/>
    <property type="project" value="UniProtKB-SubCell"/>
</dbReference>
<dbReference type="OrthoDB" id="6082673at2759"/>
<evidence type="ECO:0000256" key="2">
    <source>
        <dbReference type="ARBA" id="ARBA00022525"/>
    </source>
</evidence>
<dbReference type="PANTHER" id="PTHR22923:SF116">
    <property type="entry name" value="C1Q DOMAIN-CONTAINING PROTEIN"/>
    <property type="match status" value="1"/>
</dbReference>
<accession>A0A8S3V242</accession>
<dbReference type="Gene3D" id="2.60.120.40">
    <property type="match status" value="1"/>
</dbReference>